<reference evidence="1" key="1">
    <citation type="journal article" date="2014" name="Int. J. Syst. Evol. Microbiol.">
        <title>Complete genome sequence of Corynebacterium casei LMG S-19264T (=DSM 44701T), isolated from a smear-ripened cheese.</title>
        <authorList>
            <consortium name="US DOE Joint Genome Institute (JGI-PGF)"/>
            <person name="Walter F."/>
            <person name="Albersmeier A."/>
            <person name="Kalinowski J."/>
            <person name="Ruckert C."/>
        </authorList>
    </citation>
    <scope>NUCLEOTIDE SEQUENCE</scope>
    <source>
        <strain evidence="1">CGMCC 1.15034</strain>
    </source>
</reference>
<gene>
    <name evidence="1" type="ORF">GCM10010987_44210</name>
</gene>
<accession>A0AA87WA44</accession>
<evidence type="ECO:0000313" key="2">
    <source>
        <dbReference type="Proteomes" id="UP000625079"/>
    </source>
</evidence>
<proteinExistence type="predicted"/>
<dbReference type="Proteomes" id="UP000625079">
    <property type="component" value="Unassembled WGS sequence"/>
</dbReference>
<protein>
    <submittedName>
        <fullName evidence="1">Uncharacterized protein</fullName>
    </submittedName>
</protein>
<reference evidence="1" key="2">
    <citation type="submission" date="2022-12" db="EMBL/GenBank/DDBJ databases">
        <authorList>
            <person name="Sun Q."/>
            <person name="Zhou Y."/>
        </authorList>
    </citation>
    <scope>NUCLEOTIDE SEQUENCE</scope>
    <source>
        <strain evidence="1">CGMCC 1.15034</strain>
    </source>
</reference>
<comment type="caution">
    <text evidence="1">The sequence shown here is derived from an EMBL/GenBank/DDBJ whole genome shotgun (WGS) entry which is preliminary data.</text>
</comment>
<organism evidence="1 2">
    <name type="scientific">Bradyrhizobium guangdongense</name>
    <dbReference type="NCBI Taxonomy" id="1325090"/>
    <lineage>
        <taxon>Bacteria</taxon>
        <taxon>Pseudomonadati</taxon>
        <taxon>Pseudomonadota</taxon>
        <taxon>Alphaproteobacteria</taxon>
        <taxon>Hyphomicrobiales</taxon>
        <taxon>Nitrobacteraceae</taxon>
        <taxon>Bradyrhizobium</taxon>
    </lineage>
</organism>
<dbReference type="AlphaFoldDB" id="A0AA87WA44"/>
<name>A0AA87WA44_9BRAD</name>
<dbReference type="EMBL" id="BMHC01000010">
    <property type="protein sequence ID" value="GGI27402.1"/>
    <property type="molecule type" value="Genomic_DNA"/>
</dbReference>
<evidence type="ECO:0000313" key="1">
    <source>
        <dbReference type="EMBL" id="GGI27402.1"/>
    </source>
</evidence>
<sequence length="66" mass="7174">MPSCAVTSETMSGRGKAPARSANRFIGWHVDVHWRLVMFLERANSIGAVNGKLHPYGAAALRRLGP</sequence>